<keyword evidence="1" id="KW-0472">Membrane</keyword>
<keyword evidence="1" id="KW-1133">Transmembrane helix</keyword>
<keyword evidence="1" id="KW-0812">Transmembrane</keyword>
<feature type="transmembrane region" description="Helical" evidence="1">
    <location>
        <begin position="147"/>
        <end position="167"/>
    </location>
</feature>
<dbReference type="EMBL" id="CP024785">
    <property type="protein sequence ID" value="AUB39837.1"/>
    <property type="molecule type" value="Genomic_DNA"/>
</dbReference>
<feature type="transmembrane region" description="Helical" evidence="1">
    <location>
        <begin position="179"/>
        <end position="199"/>
    </location>
</feature>
<dbReference type="Pfam" id="PF03596">
    <property type="entry name" value="Cad"/>
    <property type="match status" value="1"/>
</dbReference>
<dbReference type="RefSeq" id="WP_100900732.1">
    <property type="nucleotide sequence ID" value="NZ_CAWNNC010000001.1"/>
</dbReference>
<dbReference type="Proteomes" id="UP000232003">
    <property type="component" value="Chromosome"/>
</dbReference>
<organism evidence="2 3">
    <name type="scientific">Nostoc flagelliforme CCNUN1</name>
    <dbReference type="NCBI Taxonomy" id="2038116"/>
    <lineage>
        <taxon>Bacteria</taxon>
        <taxon>Bacillati</taxon>
        <taxon>Cyanobacteriota</taxon>
        <taxon>Cyanophyceae</taxon>
        <taxon>Nostocales</taxon>
        <taxon>Nostocaceae</taxon>
        <taxon>Nostoc</taxon>
    </lineage>
</organism>
<sequence>MSDFVTAITTGITAFTATNIDDIVILTLLYSQINKTFRSRHILGGQYLGFAALIIASLPGFFGGLIIPQDWIRLLGLMPIIIGVSSLLKREEDSPEEAEEETEPSCPSVLASFISPQTCNVAAIAFANGSDNISVYVPLFANSELDSLLVILGVFFIMVGVWCYTAYKLTYLPAIANFLTENGNTFVPCILIGLGIFIVTENVTWTLLSVVSSYIFSLILGFNTQPSSQEQEKLSI</sequence>
<feature type="transmembrane region" description="Helical" evidence="1">
    <location>
        <begin position="205"/>
        <end position="223"/>
    </location>
</feature>
<gene>
    <name evidence="2" type="ORF">COO91_05834</name>
</gene>
<protein>
    <submittedName>
        <fullName evidence="2">Cadmium resistance protein CadD, putative permease</fullName>
    </submittedName>
</protein>
<accession>A0A2K8SWN4</accession>
<evidence type="ECO:0000313" key="2">
    <source>
        <dbReference type="EMBL" id="AUB39837.1"/>
    </source>
</evidence>
<dbReference type="OrthoDB" id="512191at2"/>
<reference evidence="2 3" key="1">
    <citation type="submission" date="2017-11" db="EMBL/GenBank/DDBJ databases">
        <title>Complete genome of a free-living desiccation-tolerant cyanobacterium and its photosynthetic adaptation to extreme terrestrial habitat.</title>
        <authorList>
            <person name="Shang J."/>
        </authorList>
    </citation>
    <scope>NUCLEOTIDE SEQUENCE [LARGE SCALE GENOMIC DNA]</scope>
    <source>
        <strain evidence="2 3">CCNUN1</strain>
    </source>
</reference>
<dbReference type="KEGG" id="nfl:COO91_05834"/>
<name>A0A2K8SWN4_9NOSO</name>
<feature type="transmembrane region" description="Helical" evidence="1">
    <location>
        <begin position="42"/>
        <end position="65"/>
    </location>
</feature>
<evidence type="ECO:0000256" key="1">
    <source>
        <dbReference type="SAM" id="Phobius"/>
    </source>
</evidence>
<evidence type="ECO:0000313" key="3">
    <source>
        <dbReference type="Proteomes" id="UP000232003"/>
    </source>
</evidence>
<proteinExistence type="predicted"/>
<feature type="transmembrane region" description="Helical" evidence="1">
    <location>
        <begin position="6"/>
        <end position="30"/>
    </location>
</feature>
<keyword evidence="3" id="KW-1185">Reference proteome</keyword>
<dbReference type="InterPro" id="IPR004676">
    <property type="entry name" value="Cd-R_transporter"/>
</dbReference>
<dbReference type="AlphaFoldDB" id="A0A2K8SWN4"/>